<protein>
    <submittedName>
        <fullName evidence="1">Uncharacterized protein</fullName>
    </submittedName>
</protein>
<dbReference type="EMBL" id="JANUBL010000006">
    <property type="protein sequence ID" value="MCS4122527.1"/>
    <property type="molecule type" value="Genomic_DNA"/>
</dbReference>
<dbReference type="RefSeq" id="WP_013062303.1">
    <property type="nucleotide sequence ID" value="NZ_CALTRY010000018.1"/>
</dbReference>
<evidence type="ECO:0000313" key="1">
    <source>
        <dbReference type="EMBL" id="MCS4122527.1"/>
    </source>
</evidence>
<comment type="caution">
    <text evidence="1">The sequence shown here is derived from an EMBL/GenBank/DDBJ whole genome shotgun (WGS) entry which is preliminary data.</text>
</comment>
<sequence>MNDIQHSETPDASIVSFNSNYEAAEEISQSSNPQSFSRNLDEIVNEMSDEIWCVWYFLLDASPKKKILSEQLMRVFKAGETLYLDSWGPVNIKVLPPSKARNAFGRQLGNTAVFQFGYLILEADGNAKIETGDGEKTIVSRLTGMYGLLDTSE</sequence>
<gene>
    <name evidence="1" type="ORF">GGP45_002888</name>
    <name evidence="2" type="ORF">GGP99_002403</name>
</gene>
<dbReference type="EMBL" id="JANTZM010000012">
    <property type="protein sequence ID" value="MCS4158431.1"/>
    <property type="molecule type" value="Genomic_DNA"/>
</dbReference>
<organism evidence="1 3">
    <name type="scientific">Salinibacter ruber</name>
    <dbReference type="NCBI Taxonomy" id="146919"/>
    <lineage>
        <taxon>Bacteria</taxon>
        <taxon>Pseudomonadati</taxon>
        <taxon>Rhodothermota</taxon>
        <taxon>Rhodothermia</taxon>
        <taxon>Rhodothermales</taxon>
        <taxon>Salinibacteraceae</taxon>
        <taxon>Salinibacter</taxon>
    </lineage>
</organism>
<dbReference type="AlphaFoldDB" id="A0A9X2UTB2"/>
<evidence type="ECO:0000313" key="3">
    <source>
        <dbReference type="Proteomes" id="UP001155144"/>
    </source>
</evidence>
<accession>A0A9X2UTB2</accession>
<dbReference type="Proteomes" id="UP001155110">
    <property type="component" value="Unassembled WGS sequence"/>
</dbReference>
<name>A0A9X2UTB2_9BACT</name>
<proteinExistence type="predicted"/>
<evidence type="ECO:0000313" key="2">
    <source>
        <dbReference type="EMBL" id="MCS4158431.1"/>
    </source>
</evidence>
<dbReference type="Proteomes" id="UP001155144">
    <property type="component" value="Unassembled WGS sequence"/>
</dbReference>
<reference evidence="1" key="1">
    <citation type="submission" date="2022-08" db="EMBL/GenBank/DDBJ databases">
        <title>Genomic Encyclopedia of Type Strains, Phase V (KMG-V): Genome sequencing to study the core and pangenomes of soil and plant-associated prokaryotes.</title>
        <authorList>
            <person name="Whitman W."/>
        </authorList>
    </citation>
    <scope>NUCLEOTIDE SEQUENCE</scope>
    <source>
        <strain evidence="2">SP3002</strain>
        <strain evidence="1">SP3026</strain>
    </source>
</reference>